<evidence type="ECO:0000256" key="2">
    <source>
        <dbReference type="ARBA" id="ARBA00022490"/>
    </source>
</evidence>
<dbReference type="GO" id="GO:0007052">
    <property type="term" value="P:mitotic spindle organization"/>
    <property type="evidence" value="ECO:0007669"/>
    <property type="project" value="TreeGrafter"/>
</dbReference>
<dbReference type="Pfam" id="PF00225">
    <property type="entry name" value="Kinesin"/>
    <property type="match status" value="1"/>
</dbReference>
<dbReference type="Proteomes" id="UP001054902">
    <property type="component" value="Unassembled WGS sequence"/>
</dbReference>
<dbReference type="GO" id="GO:0007018">
    <property type="term" value="P:microtubule-based movement"/>
    <property type="evidence" value="ECO:0007669"/>
    <property type="project" value="InterPro"/>
</dbReference>
<feature type="region of interest" description="Disordered" evidence="8">
    <location>
        <begin position="199"/>
        <end position="222"/>
    </location>
</feature>
<feature type="compositionally biased region" description="Low complexity" evidence="8">
    <location>
        <begin position="1065"/>
        <end position="1074"/>
    </location>
</feature>
<dbReference type="PROSITE" id="PS50067">
    <property type="entry name" value="KINESIN_MOTOR_2"/>
    <property type="match status" value="1"/>
</dbReference>
<dbReference type="InterPro" id="IPR027640">
    <property type="entry name" value="Kinesin-like_fam"/>
</dbReference>
<feature type="compositionally biased region" description="Polar residues" evidence="8">
    <location>
        <begin position="582"/>
        <end position="593"/>
    </location>
</feature>
<organism evidence="10 11">
    <name type="scientific">Chaetoceros tenuissimus</name>
    <dbReference type="NCBI Taxonomy" id="426638"/>
    <lineage>
        <taxon>Eukaryota</taxon>
        <taxon>Sar</taxon>
        <taxon>Stramenopiles</taxon>
        <taxon>Ochrophyta</taxon>
        <taxon>Bacillariophyta</taxon>
        <taxon>Coscinodiscophyceae</taxon>
        <taxon>Chaetocerotophycidae</taxon>
        <taxon>Chaetocerotales</taxon>
        <taxon>Chaetocerotaceae</taxon>
        <taxon>Chaetoceros</taxon>
    </lineage>
</organism>
<dbReference type="Gene3D" id="3.40.850.10">
    <property type="entry name" value="Kinesin motor domain"/>
    <property type="match status" value="1"/>
</dbReference>
<feature type="compositionally biased region" description="Polar residues" evidence="8">
    <location>
        <begin position="685"/>
        <end position="701"/>
    </location>
</feature>
<gene>
    <name evidence="10" type="ORF">CTEN210_04368</name>
</gene>
<evidence type="ECO:0000313" key="10">
    <source>
        <dbReference type="EMBL" id="GFH47892.1"/>
    </source>
</evidence>
<dbReference type="InterPro" id="IPR027417">
    <property type="entry name" value="P-loop_NTPase"/>
</dbReference>
<dbReference type="InterPro" id="IPR036961">
    <property type="entry name" value="Kinesin_motor_dom_sf"/>
</dbReference>
<sequence>MELHSPSVFHKPLSSSMHGSPSKVSSTHGPTEVSNVEGNSSVQVAIRVRPFNSKEEKRDCLQLYNNTDENIQRTSDPYGKTSDPNDTLDTEHIEKFKTIHVGEDENKHTFTFDQVFPSTTQQQDVYSHCVIPLVESCLEGYNASILAYGQTGSGKTHTILGDVDSDQNLSPEQSISSENEGIIPRSLRGLFQGLRTKQRMNTTSGGNSASNKELPASPTSKQTPFEYSVKISFIEIYGDEIRDLLDNPELDDDLSSSVASRQLKRSLTTSELGVSRRSLTRRGSSMKKKISIRDGKAGEGAEVLGAEKIEISSAEEAMLHVRKGLRRRVTGATAMNAHSSRSHAIFTILVHQTMRKGNSAKNHAVEMKTSKLHFVDLCGSESAKRAHTYGKRLREGIDINVGLLALGNVISALGKQSGPQSHVPYRDSKLTRILKGSLGGNHKTLMIACISPSYSNESETMSTLRYANRAKNIQNKAKINIDPQYLVVSELRDQVAALAMELLRYRSHDEFDGEDEEEEDCPFSIDFLNDLVKNGDAGNKWNRKKKTPRKEALNRRSSTNAIDESRRKKPSKSPLGKRRPMTSPSNIGISPQLTWDLPEGFDSFDTENDTKSWDEDSAEDPELAKNIESYDFALATLRQSVDQTKLRQSMKETSLRNALDFVATVKEEDEIKEYPVEYDRRGTESDQSSRMGSPMRHSTQAIAPESPPPALKKIRNIDELYDYLKQNTFVNEDGDVVDDEGTVVSHVVHNHVSKLEGAISMNQRLLKEMETSNEVFEMMKSDNIEKLAEIEADLHTVRREKKNLASAHQKIESPEKSKGIERALNLKDKKISKLLEERDEVLKLNDQSNENLKNIQEMKDSIEVMKKQHKDLVHIQSRPRSRGVTPVASFDSRFSRNPSKDVGESLRTLPWSNEARFDSHDEIEQSKSTEMLWNKQIPSRKTQDDHDDSFNNESKLTQLLTIEKVPSFFQANLDVSGHSYVSRLDTPGLPISDHDFGGKEYIPRNRAIQDMLNTRFEDEKFIEEPVKRKTSPKLVSDVPRISHNSQFSRRKRGSRPPRVVRRRSSQSLRGSGMRTLSRVSKHSTKSNTDSISTLTSRSAFEVIDESISKNHRTEYQFSKSAYYDKKEEQAYCGDNIFDRLLEIVGLKHPAARQWDA</sequence>
<dbReference type="PANTHER" id="PTHR47969">
    <property type="entry name" value="CHROMOSOME-ASSOCIATED KINESIN KIF4A-RELATED"/>
    <property type="match status" value="1"/>
</dbReference>
<keyword evidence="5 7" id="KW-0175">Coiled coil</keyword>
<keyword evidence="2" id="KW-0963">Cytoplasm</keyword>
<dbReference type="GO" id="GO:0005737">
    <property type="term" value="C:cytoplasm"/>
    <property type="evidence" value="ECO:0007669"/>
    <property type="project" value="UniProtKB-SubCell"/>
</dbReference>
<keyword evidence="11" id="KW-1185">Reference proteome</keyword>
<protein>
    <recommendedName>
        <fullName evidence="9">Kinesin motor domain-containing protein</fullName>
    </recommendedName>
</protein>
<evidence type="ECO:0000256" key="6">
    <source>
        <dbReference type="PROSITE-ProRule" id="PRU00283"/>
    </source>
</evidence>
<feature type="region of interest" description="Disordered" evidence="8">
    <location>
        <begin position="1"/>
        <end position="38"/>
    </location>
</feature>
<accession>A0AAD3CKS3</accession>
<dbReference type="Pfam" id="PF25764">
    <property type="entry name" value="KIF21A_4th"/>
    <property type="match status" value="1"/>
</dbReference>
<feature type="region of interest" description="Disordered" evidence="8">
    <location>
        <begin position="1027"/>
        <end position="1091"/>
    </location>
</feature>
<evidence type="ECO:0000256" key="7">
    <source>
        <dbReference type="SAM" id="Coils"/>
    </source>
</evidence>
<feature type="compositionally biased region" description="Polar residues" evidence="8">
    <location>
        <begin position="13"/>
        <end position="38"/>
    </location>
</feature>
<dbReference type="InterPro" id="IPR001752">
    <property type="entry name" value="Kinesin_motor_dom"/>
</dbReference>
<evidence type="ECO:0000259" key="9">
    <source>
        <dbReference type="PROSITE" id="PS50067"/>
    </source>
</evidence>
<feature type="region of interest" description="Disordered" evidence="8">
    <location>
        <begin position="679"/>
        <end position="709"/>
    </location>
</feature>
<dbReference type="GO" id="GO:0008017">
    <property type="term" value="F:microtubule binding"/>
    <property type="evidence" value="ECO:0007669"/>
    <property type="project" value="InterPro"/>
</dbReference>
<evidence type="ECO:0000313" key="11">
    <source>
        <dbReference type="Proteomes" id="UP001054902"/>
    </source>
</evidence>
<evidence type="ECO:0000256" key="1">
    <source>
        <dbReference type="ARBA" id="ARBA00004496"/>
    </source>
</evidence>
<dbReference type="SMART" id="SM00129">
    <property type="entry name" value="KISc"/>
    <property type="match status" value="1"/>
</dbReference>
<dbReference type="GO" id="GO:0005875">
    <property type="term" value="C:microtubule associated complex"/>
    <property type="evidence" value="ECO:0007669"/>
    <property type="project" value="TreeGrafter"/>
</dbReference>
<keyword evidence="3 6" id="KW-0547">Nucleotide-binding</keyword>
<keyword evidence="4 6" id="KW-0067">ATP-binding</keyword>
<evidence type="ECO:0000256" key="3">
    <source>
        <dbReference type="ARBA" id="ARBA00022741"/>
    </source>
</evidence>
<evidence type="ECO:0000256" key="8">
    <source>
        <dbReference type="SAM" id="MobiDB-lite"/>
    </source>
</evidence>
<feature type="coiled-coil region" evidence="7">
    <location>
        <begin position="831"/>
        <end position="865"/>
    </location>
</feature>
<comment type="similarity">
    <text evidence="6">Belongs to the TRAFAC class myosin-kinesin ATPase superfamily. Kinesin family.</text>
</comment>
<feature type="compositionally biased region" description="Polar residues" evidence="8">
    <location>
        <begin position="928"/>
        <end position="940"/>
    </location>
</feature>
<proteinExistence type="inferred from homology"/>
<feature type="binding site" evidence="6">
    <location>
        <begin position="149"/>
        <end position="156"/>
    </location>
    <ligand>
        <name>ATP</name>
        <dbReference type="ChEBI" id="CHEBI:30616"/>
    </ligand>
</feature>
<dbReference type="EMBL" id="BLLK01000025">
    <property type="protein sequence ID" value="GFH47892.1"/>
    <property type="molecule type" value="Genomic_DNA"/>
</dbReference>
<dbReference type="PANTHER" id="PTHR47969:SF15">
    <property type="entry name" value="CHROMOSOME-ASSOCIATED KINESIN KIF4A-RELATED"/>
    <property type="match status" value="1"/>
</dbReference>
<evidence type="ECO:0000256" key="5">
    <source>
        <dbReference type="ARBA" id="ARBA00023054"/>
    </source>
</evidence>
<dbReference type="AlphaFoldDB" id="A0AAD3CKS3"/>
<comment type="caution">
    <text evidence="10">The sequence shown here is derived from an EMBL/GenBank/DDBJ whole genome shotgun (WGS) entry which is preliminary data.</text>
</comment>
<comment type="subcellular location">
    <subcellularLocation>
        <location evidence="1">Cytoplasm</location>
    </subcellularLocation>
</comment>
<keyword evidence="6" id="KW-0505">Motor protein</keyword>
<feature type="compositionally biased region" description="Basic residues" evidence="8">
    <location>
        <begin position="1048"/>
        <end position="1064"/>
    </location>
</feature>
<dbReference type="PRINTS" id="PR00380">
    <property type="entry name" value="KINESINHEAVY"/>
</dbReference>
<feature type="region of interest" description="Disordered" evidence="8">
    <location>
        <begin position="538"/>
        <end position="621"/>
    </location>
</feature>
<feature type="region of interest" description="Disordered" evidence="8">
    <location>
        <begin position="876"/>
        <end position="905"/>
    </location>
</feature>
<dbReference type="SUPFAM" id="SSF52540">
    <property type="entry name" value="P-loop containing nucleoside triphosphate hydrolases"/>
    <property type="match status" value="1"/>
</dbReference>
<dbReference type="GO" id="GO:0003777">
    <property type="term" value="F:microtubule motor activity"/>
    <property type="evidence" value="ECO:0007669"/>
    <property type="project" value="InterPro"/>
</dbReference>
<dbReference type="GO" id="GO:0005524">
    <property type="term" value="F:ATP binding"/>
    <property type="evidence" value="ECO:0007669"/>
    <property type="project" value="UniProtKB-UniRule"/>
</dbReference>
<name>A0AAD3CKS3_9STRA</name>
<feature type="compositionally biased region" description="Basic residues" evidence="8">
    <location>
        <begin position="567"/>
        <end position="580"/>
    </location>
</feature>
<feature type="domain" description="Kinesin motor" evidence="9">
    <location>
        <begin position="41"/>
        <end position="473"/>
    </location>
</feature>
<feature type="compositionally biased region" description="Basic and acidic residues" evidence="8">
    <location>
        <begin position="917"/>
        <end position="927"/>
    </location>
</feature>
<feature type="region of interest" description="Disordered" evidence="8">
    <location>
        <begin position="917"/>
        <end position="951"/>
    </location>
</feature>
<dbReference type="GO" id="GO:0051231">
    <property type="term" value="P:spindle elongation"/>
    <property type="evidence" value="ECO:0007669"/>
    <property type="project" value="TreeGrafter"/>
</dbReference>
<reference evidence="10 11" key="1">
    <citation type="journal article" date="2021" name="Sci. Rep.">
        <title>The genome of the diatom Chaetoceros tenuissimus carries an ancient integrated fragment of an extant virus.</title>
        <authorList>
            <person name="Hongo Y."/>
            <person name="Kimura K."/>
            <person name="Takaki Y."/>
            <person name="Yoshida Y."/>
            <person name="Baba S."/>
            <person name="Kobayashi G."/>
            <person name="Nagasaki K."/>
            <person name="Hano T."/>
            <person name="Tomaru Y."/>
        </authorList>
    </citation>
    <scope>NUCLEOTIDE SEQUENCE [LARGE SCALE GENOMIC DNA]</scope>
    <source>
        <strain evidence="10 11">NIES-3715</strain>
    </source>
</reference>
<evidence type="ECO:0000256" key="4">
    <source>
        <dbReference type="ARBA" id="ARBA00022840"/>
    </source>
</evidence>